<dbReference type="Gene3D" id="1.25.40.10">
    <property type="entry name" value="Tetratricopeptide repeat domain"/>
    <property type="match status" value="2"/>
</dbReference>
<dbReference type="AlphaFoldDB" id="A0A2I1L517"/>
<reference evidence="3 4" key="1">
    <citation type="submission" date="2018-04" db="EMBL/GenBank/DDBJ databases">
        <title>Aerococcus urinae genomes.</title>
        <authorList>
            <person name="Hilt E."/>
            <person name="Gilbert N.M."/>
            <person name="Thomas-White K."/>
            <person name="Putonti C."/>
            <person name="Lewis A.L."/>
            <person name="Visck K.L."/>
            <person name="Wolfe A.J."/>
        </authorList>
    </citation>
    <scope>NUCLEOTIDE SEQUENCE [LARGE SCALE GENOMIC DNA]</scope>
    <source>
        <strain evidence="3 4">UMB7480</strain>
    </source>
</reference>
<comment type="caution">
    <text evidence="3">The sequence shown here is derived from an EMBL/GenBank/DDBJ whole genome shotgun (WGS) entry which is preliminary data.</text>
</comment>
<dbReference type="PANTHER" id="PTHR45586">
    <property type="entry name" value="TPR REPEAT-CONTAINING PROTEIN PA4667"/>
    <property type="match status" value="1"/>
</dbReference>
<dbReference type="Proteomes" id="UP000251923">
    <property type="component" value="Unassembled WGS sequence"/>
</dbReference>
<organism evidence="3 4">
    <name type="scientific">Aerococcus urinae</name>
    <dbReference type="NCBI Taxonomy" id="1376"/>
    <lineage>
        <taxon>Bacteria</taxon>
        <taxon>Bacillati</taxon>
        <taxon>Bacillota</taxon>
        <taxon>Bacilli</taxon>
        <taxon>Lactobacillales</taxon>
        <taxon>Aerococcaceae</taxon>
        <taxon>Aerococcus</taxon>
    </lineage>
</organism>
<sequence>MEVSMKELYEEITELIVQEKYDQAQEKLADLLNQLIKRGSREDFAQLGYNFQQLGFIPYAKAIYQEAAKCYPDEATWSLLLGELAMDDGRYEEGLDYLLSIDPKDDLYLEALLLEADAYQMLSLPEVSLTKLKEANQLAPGQEAIEFGMAQLVFTMGDFKEALKLYHDLSQKEDLSPEIKEEVTDNYQYALVATGQYDEAAQLLSNKENSALSQAEKEQLAFLAYQDEDYSYCDQLLSPLYENNLLDPSYYLLLAKCKWELHESDQALRVINEAISKDPYASVLYMERANFYFYLKKFKRAQADYEKVLEADEDNIRAYQQLLRLALDSDNEDRAQELIESMKAKGISDGNSHWLMAQFYNQTENYDQARKYYNLASRDLKDDDDFLVDYIYFLREEGQFSKIINLLAMRPELKHSPALSSVIDQVKDWEQEL</sequence>
<proteinExistence type="predicted"/>
<dbReference type="InterPro" id="IPR019734">
    <property type="entry name" value="TPR_rpt"/>
</dbReference>
<dbReference type="Pfam" id="PF13181">
    <property type="entry name" value="TPR_8"/>
    <property type="match status" value="2"/>
</dbReference>
<dbReference type="PROSITE" id="PS50005">
    <property type="entry name" value="TPR"/>
    <property type="match status" value="1"/>
</dbReference>
<dbReference type="EMBL" id="QMHM01000025">
    <property type="protein sequence ID" value="RAV77408.1"/>
    <property type="molecule type" value="Genomic_DNA"/>
</dbReference>
<dbReference type="PANTHER" id="PTHR45586:SF15">
    <property type="entry name" value="TPR REPEAT-CONTAINING PROTEIN YPIA"/>
    <property type="match status" value="1"/>
</dbReference>
<evidence type="ECO:0000313" key="3">
    <source>
        <dbReference type="EMBL" id="RAV77408.1"/>
    </source>
</evidence>
<dbReference type="SUPFAM" id="SSF48452">
    <property type="entry name" value="TPR-like"/>
    <property type="match status" value="2"/>
</dbReference>
<evidence type="ECO:0000313" key="4">
    <source>
        <dbReference type="Proteomes" id="UP000251923"/>
    </source>
</evidence>
<protein>
    <submittedName>
        <fullName evidence="3">Tetratricopeptide repeat protein</fullName>
    </submittedName>
</protein>
<evidence type="ECO:0000256" key="2">
    <source>
        <dbReference type="ARBA" id="ARBA00022803"/>
    </source>
</evidence>
<gene>
    <name evidence="3" type="ORF">DBT54_08885</name>
</gene>
<accession>A0A2I1L517</accession>
<name>A0A2I1L517_9LACT</name>
<keyword evidence="1" id="KW-0677">Repeat</keyword>
<keyword evidence="2" id="KW-0802">TPR repeat</keyword>
<dbReference type="InterPro" id="IPR011990">
    <property type="entry name" value="TPR-like_helical_dom_sf"/>
</dbReference>
<dbReference type="SMART" id="SM00028">
    <property type="entry name" value="TPR"/>
    <property type="match status" value="3"/>
</dbReference>
<dbReference type="Pfam" id="PF13432">
    <property type="entry name" value="TPR_16"/>
    <property type="match status" value="1"/>
</dbReference>
<dbReference type="InterPro" id="IPR051012">
    <property type="entry name" value="CellSynth/LPSAsmb/PSIAsmb"/>
</dbReference>
<evidence type="ECO:0000256" key="1">
    <source>
        <dbReference type="ARBA" id="ARBA00022737"/>
    </source>
</evidence>